<dbReference type="HOGENOM" id="CLU_022855_0_0_1"/>
<dbReference type="InterPro" id="IPR019786">
    <property type="entry name" value="Zinc_finger_PHD-type_CS"/>
</dbReference>
<dbReference type="Gene3D" id="3.90.980.20">
    <property type="match status" value="1"/>
</dbReference>
<dbReference type="SMART" id="SM00249">
    <property type="entry name" value="PHD"/>
    <property type="match status" value="1"/>
</dbReference>
<dbReference type="Pfam" id="PF00628">
    <property type="entry name" value="PHD"/>
    <property type="match status" value="1"/>
</dbReference>
<protein>
    <recommendedName>
        <fullName evidence="5">N-acetyltransferase domain-containing protein</fullName>
    </recommendedName>
</protein>
<evidence type="ECO:0000256" key="1">
    <source>
        <dbReference type="ARBA" id="ARBA00022723"/>
    </source>
</evidence>
<feature type="region of interest" description="Disordered" evidence="4">
    <location>
        <begin position="201"/>
        <end position="224"/>
    </location>
</feature>
<dbReference type="Pfam" id="PF00583">
    <property type="entry name" value="Acetyltransf_1"/>
    <property type="match status" value="1"/>
</dbReference>
<dbReference type="InterPro" id="IPR001965">
    <property type="entry name" value="Znf_PHD"/>
</dbReference>
<feature type="region of interest" description="Disordered" evidence="4">
    <location>
        <begin position="365"/>
        <end position="410"/>
    </location>
</feature>
<dbReference type="PhylomeDB" id="T1J5P7"/>
<dbReference type="AlphaFoldDB" id="T1J5P7"/>
<dbReference type="FunFam" id="3.40.630.30:FF:000013">
    <property type="entry name" value="cysteine-rich protein 2-binding protein-like"/>
    <property type="match status" value="1"/>
</dbReference>
<accession>T1J5P7</accession>
<keyword evidence="1" id="KW-0479">Metal-binding</keyword>
<feature type="compositionally biased region" description="Basic and acidic residues" evidence="4">
    <location>
        <begin position="206"/>
        <end position="217"/>
    </location>
</feature>
<dbReference type="EMBL" id="JH431866">
    <property type="status" value="NOT_ANNOTATED_CDS"/>
    <property type="molecule type" value="Genomic_DNA"/>
</dbReference>
<dbReference type="Proteomes" id="UP000014500">
    <property type="component" value="Unassembled WGS sequence"/>
</dbReference>
<dbReference type="PROSITE" id="PS01359">
    <property type="entry name" value="ZF_PHD_1"/>
    <property type="match status" value="1"/>
</dbReference>
<dbReference type="InterPro" id="IPR000182">
    <property type="entry name" value="GNAT_dom"/>
</dbReference>
<dbReference type="GO" id="GO:0008270">
    <property type="term" value="F:zinc ion binding"/>
    <property type="evidence" value="ECO:0007669"/>
    <property type="project" value="UniProtKB-KW"/>
</dbReference>
<dbReference type="InterPro" id="IPR053835">
    <property type="entry name" value="ASH2L-like_WH"/>
</dbReference>
<sequence>IFSQDGDDNIAHYDICNEIIKHPVSVSCCKYTNQAEMAAYCYCKSSERDHFMIYCQDCHNYFHPNCLKSGSPSPLVGDIFFHFRCKNCASEEQCIRMKLQWAQIIIIALYNLKLQANGREGYYRYKDDICPFIDKHWNLLFGPTKKKTSTWHGTVAGTLSNGGNSHFTSGQSVLNESGWWALTDPNNCTVIQEIENSANLHKFSQPRRESPRIKSESPVKNLRSRVSKPPFQAAVELKEKRSSFVQTKRAKRSSVISATVTSPAVNSHAEENKEGGLWFSPTKIKKEPSEVSYSDSSTFDWDHRDESTDSWFTEKDLKPNETLPQCLLKDDEENLDDIEIDSGSSTPITMANSPQFEDIMSFVDDSSAPTKTSESAESKTVDSVSDAETTTDVPDVRPSKRKKYIQEEETKPEPITICQPLSVYEEKLLLKKLESMPQAVAQSVQARRLRRKLIVRQQQREWNVPVFDIDTILIKSGLIKLPTYNRPQNSFMKENMFDSVSCSGDYRVLDRFQLKRSQVKNLSQQRPLFLTRLIGKDENHLEGIISPYTERTLKPFIWRDYQSTPPKLNLLQEIIAYPHRKSTTWTPPSRSPIDYSYVRPDHIPSINALCREFFWPGIDLSECLQYPDFSCVALYKWMIIGFAIMVPDVKWNEAYISFVFTHPDWRGAGIATFMIYHLLQTCMGKDVTLHVSATNPAMLLYQKFGFKVEEYIVDFYDKYYSDDYKECKHAFFLRLHH</sequence>
<evidence type="ECO:0000256" key="3">
    <source>
        <dbReference type="ARBA" id="ARBA00022833"/>
    </source>
</evidence>
<reference evidence="6" key="2">
    <citation type="submission" date="2015-02" db="UniProtKB">
        <authorList>
            <consortium name="EnsemblMetazoa"/>
        </authorList>
    </citation>
    <scope>IDENTIFICATION</scope>
</reference>
<evidence type="ECO:0000259" key="5">
    <source>
        <dbReference type="PROSITE" id="PS51186"/>
    </source>
</evidence>
<evidence type="ECO:0000256" key="2">
    <source>
        <dbReference type="ARBA" id="ARBA00022771"/>
    </source>
</evidence>
<dbReference type="GO" id="GO:0004402">
    <property type="term" value="F:histone acetyltransferase activity"/>
    <property type="evidence" value="ECO:0007669"/>
    <property type="project" value="TreeGrafter"/>
</dbReference>
<evidence type="ECO:0000256" key="4">
    <source>
        <dbReference type="SAM" id="MobiDB-lite"/>
    </source>
</evidence>
<dbReference type="InterPro" id="IPR011011">
    <property type="entry name" value="Znf_FYVE_PHD"/>
</dbReference>
<dbReference type="OMA" id="PRRNWPW"/>
<dbReference type="SUPFAM" id="SSF57903">
    <property type="entry name" value="FYVE/PHD zinc finger"/>
    <property type="match status" value="1"/>
</dbReference>
<dbReference type="Gene3D" id="3.40.630.30">
    <property type="match status" value="1"/>
</dbReference>
<keyword evidence="2" id="KW-0863">Zinc-finger</keyword>
<evidence type="ECO:0000313" key="6">
    <source>
        <dbReference type="EnsemblMetazoa" id="SMAR008951-PA"/>
    </source>
</evidence>
<organism evidence="6 7">
    <name type="scientific">Strigamia maritima</name>
    <name type="common">European centipede</name>
    <name type="synonym">Geophilus maritimus</name>
    <dbReference type="NCBI Taxonomy" id="126957"/>
    <lineage>
        <taxon>Eukaryota</taxon>
        <taxon>Metazoa</taxon>
        <taxon>Ecdysozoa</taxon>
        <taxon>Arthropoda</taxon>
        <taxon>Myriapoda</taxon>
        <taxon>Chilopoda</taxon>
        <taxon>Pleurostigmophora</taxon>
        <taxon>Geophilomorpha</taxon>
        <taxon>Linotaeniidae</taxon>
        <taxon>Strigamia</taxon>
    </lineage>
</organism>
<feature type="domain" description="N-acetyltransferase" evidence="5">
    <location>
        <begin position="593"/>
        <end position="734"/>
    </location>
</feature>
<evidence type="ECO:0000313" key="7">
    <source>
        <dbReference type="Proteomes" id="UP000014500"/>
    </source>
</evidence>
<dbReference type="InterPro" id="IPR019787">
    <property type="entry name" value="Znf_PHD-finger"/>
</dbReference>
<name>T1J5P7_STRMM</name>
<feature type="compositionally biased region" description="Polar residues" evidence="4">
    <location>
        <begin position="381"/>
        <end position="392"/>
    </location>
</feature>
<dbReference type="InterPro" id="IPR016181">
    <property type="entry name" value="Acyl_CoA_acyltransferase"/>
</dbReference>
<reference evidence="7" key="1">
    <citation type="submission" date="2011-05" db="EMBL/GenBank/DDBJ databases">
        <authorList>
            <person name="Richards S.R."/>
            <person name="Qu J."/>
            <person name="Jiang H."/>
            <person name="Jhangiani S.N."/>
            <person name="Agravi P."/>
            <person name="Goodspeed R."/>
            <person name="Gross S."/>
            <person name="Mandapat C."/>
            <person name="Jackson L."/>
            <person name="Mathew T."/>
            <person name="Pu L."/>
            <person name="Thornton R."/>
            <person name="Saada N."/>
            <person name="Wilczek-Boney K.B."/>
            <person name="Lee S."/>
            <person name="Kovar C."/>
            <person name="Wu Y."/>
            <person name="Scherer S.E."/>
            <person name="Worley K.C."/>
            <person name="Muzny D.M."/>
            <person name="Gibbs R."/>
        </authorList>
    </citation>
    <scope>NUCLEOTIDE SEQUENCE</scope>
    <source>
        <strain evidence="7">Brora</strain>
    </source>
</reference>
<dbReference type="PROSITE" id="PS51186">
    <property type="entry name" value="GNAT"/>
    <property type="match status" value="1"/>
</dbReference>
<keyword evidence="7" id="KW-1185">Reference proteome</keyword>
<feature type="compositionally biased region" description="Basic and acidic residues" evidence="4">
    <location>
        <begin position="394"/>
        <end position="410"/>
    </location>
</feature>
<dbReference type="eggNOG" id="KOG3138">
    <property type="taxonomic scope" value="Eukaryota"/>
</dbReference>
<proteinExistence type="predicted"/>
<dbReference type="STRING" id="126957.T1J5P7"/>
<dbReference type="PANTHER" id="PTHR20916:SF26">
    <property type="entry name" value="CYSTEINE-RICH PROTEIN 2-BINDING PROTEIN"/>
    <property type="match status" value="1"/>
</dbReference>
<dbReference type="Pfam" id="PF21198">
    <property type="entry name" value="ASH2L-like_WH"/>
    <property type="match status" value="1"/>
</dbReference>
<dbReference type="CDD" id="cd04301">
    <property type="entry name" value="NAT_SF"/>
    <property type="match status" value="1"/>
</dbReference>
<dbReference type="PANTHER" id="PTHR20916">
    <property type="entry name" value="CYSTEINE AND GLYCINE-RICH PROTEIN 2 BINDING PROTEIN"/>
    <property type="match status" value="1"/>
</dbReference>
<keyword evidence="3" id="KW-0862">Zinc</keyword>
<dbReference type="SUPFAM" id="SSF55729">
    <property type="entry name" value="Acyl-CoA N-acyltransferases (Nat)"/>
    <property type="match status" value="1"/>
</dbReference>
<dbReference type="EnsemblMetazoa" id="SMAR008951-RA">
    <property type="protein sequence ID" value="SMAR008951-PA"/>
    <property type="gene ID" value="SMAR008951"/>
</dbReference>